<organism evidence="2 3">
    <name type="scientific">Salibacterium salarium</name>
    <dbReference type="NCBI Taxonomy" id="284579"/>
    <lineage>
        <taxon>Bacteria</taxon>
        <taxon>Bacillati</taxon>
        <taxon>Bacillota</taxon>
        <taxon>Bacilli</taxon>
        <taxon>Bacillales</taxon>
        <taxon>Bacillaceae</taxon>
    </lineage>
</organism>
<feature type="domain" description="HNH nuclease" evidence="1">
    <location>
        <begin position="120"/>
        <end position="175"/>
    </location>
</feature>
<keyword evidence="2" id="KW-0540">Nuclease</keyword>
<dbReference type="Proteomes" id="UP000275076">
    <property type="component" value="Unassembled WGS sequence"/>
</dbReference>
<dbReference type="RefSeq" id="WP_125560766.1">
    <property type="nucleotide sequence ID" value="NZ_RBVX01000038.1"/>
</dbReference>
<comment type="caution">
    <text evidence="2">The sequence shown here is derived from an EMBL/GenBank/DDBJ whole genome shotgun (WGS) entry which is preliminary data.</text>
</comment>
<reference evidence="2 3" key="1">
    <citation type="submission" date="2018-10" db="EMBL/GenBank/DDBJ databases">
        <title>Draft genome sequence of Bacillus salarius IM0101, isolated from a hypersaline soil in Inner Mongolia, China.</title>
        <authorList>
            <person name="Yamprayoonswat W."/>
            <person name="Boonvisut S."/>
            <person name="Jumpathong W."/>
            <person name="Sittihan S."/>
            <person name="Ruangsuj P."/>
            <person name="Wanthongcharoen S."/>
            <person name="Thongpramul N."/>
            <person name="Pimmason S."/>
            <person name="Yu B."/>
            <person name="Yasawong M."/>
        </authorList>
    </citation>
    <scope>NUCLEOTIDE SEQUENCE [LARGE SCALE GENOMIC DNA]</scope>
    <source>
        <strain evidence="2 3">IM0101</strain>
    </source>
</reference>
<dbReference type="Pfam" id="PF13395">
    <property type="entry name" value="HNH_4"/>
    <property type="match status" value="1"/>
</dbReference>
<dbReference type="OrthoDB" id="489287at2"/>
<keyword evidence="2" id="KW-0378">Hydrolase</keyword>
<gene>
    <name evidence="2" type="ORF">D7Z54_26430</name>
</gene>
<dbReference type="Gene3D" id="1.10.30.50">
    <property type="match status" value="1"/>
</dbReference>
<evidence type="ECO:0000313" key="2">
    <source>
        <dbReference type="EMBL" id="RSL30378.1"/>
    </source>
</evidence>
<proteinExistence type="predicted"/>
<dbReference type="SMART" id="SM00507">
    <property type="entry name" value="HNHc"/>
    <property type="match status" value="1"/>
</dbReference>
<accession>A0A428MW52</accession>
<keyword evidence="2" id="KW-0255">Endonuclease</keyword>
<dbReference type="InterPro" id="IPR003615">
    <property type="entry name" value="HNH_nuc"/>
</dbReference>
<sequence>MAKEIINIQTKKQLPGDMSFDQLHSVHQLDIIKKVKQQMKKYVYGALHGDFEGILYAFDHKQEWFRFNPAVHPFMLKYQRILVDLINYHLAKMIEQHNPVSVHYLLEKVESVAQRQSLQPYREILVSRFEHECFDCGKNLHHGKAATHVDHFIPWSFIQSDNLWNLVLSCSNCNTRKRDYLPREGFLDQIKNRNEILQQEHILLKEDSSLYNYRPQKLELLYEYSQQNGFYERWSP</sequence>
<dbReference type="CDD" id="cd00085">
    <property type="entry name" value="HNHc"/>
    <property type="match status" value="1"/>
</dbReference>
<dbReference type="EMBL" id="RBVX01000038">
    <property type="protein sequence ID" value="RSL30378.1"/>
    <property type="molecule type" value="Genomic_DNA"/>
</dbReference>
<keyword evidence="3" id="KW-1185">Reference proteome</keyword>
<protein>
    <submittedName>
        <fullName evidence="2">HNH endonuclease</fullName>
    </submittedName>
</protein>
<evidence type="ECO:0000313" key="3">
    <source>
        <dbReference type="Proteomes" id="UP000275076"/>
    </source>
</evidence>
<dbReference type="GO" id="GO:0004519">
    <property type="term" value="F:endonuclease activity"/>
    <property type="evidence" value="ECO:0007669"/>
    <property type="project" value="UniProtKB-KW"/>
</dbReference>
<dbReference type="AlphaFoldDB" id="A0A428MW52"/>
<evidence type="ECO:0000259" key="1">
    <source>
        <dbReference type="SMART" id="SM00507"/>
    </source>
</evidence>
<name>A0A428MW52_9BACI</name>